<dbReference type="InterPro" id="IPR011051">
    <property type="entry name" value="RmlC_Cupin_sf"/>
</dbReference>
<evidence type="ECO:0000313" key="2">
    <source>
        <dbReference type="EMBL" id="CAH1242863.1"/>
    </source>
</evidence>
<keyword evidence="3" id="KW-1185">Reference proteome</keyword>
<dbReference type="PANTHER" id="PTHR33387">
    <property type="entry name" value="RMLC-LIKE JELLY ROLL FOLD PROTEIN"/>
    <property type="match status" value="1"/>
</dbReference>
<accession>A0A8K0E697</accession>
<feature type="domain" description="DUF985" evidence="1">
    <location>
        <begin position="19"/>
        <end position="157"/>
    </location>
</feature>
<dbReference type="Proteomes" id="UP000838412">
    <property type="component" value="Chromosome 13"/>
</dbReference>
<gene>
    <name evidence="2" type="primary">Hypp7000</name>
    <name evidence="2" type="ORF">BLAG_LOCUS6062</name>
</gene>
<dbReference type="EMBL" id="OV696698">
    <property type="protein sequence ID" value="CAH1242863.1"/>
    <property type="molecule type" value="Genomic_DNA"/>
</dbReference>
<dbReference type="SUPFAM" id="SSF51182">
    <property type="entry name" value="RmlC-like cupins"/>
    <property type="match status" value="1"/>
</dbReference>
<dbReference type="CDD" id="cd06121">
    <property type="entry name" value="cupin_YML079wp"/>
    <property type="match status" value="1"/>
</dbReference>
<evidence type="ECO:0000313" key="3">
    <source>
        <dbReference type="Proteomes" id="UP000838412"/>
    </source>
</evidence>
<dbReference type="PANTHER" id="PTHR33387:SF3">
    <property type="entry name" value="DUF985 DOMAIN-CONTAINING PROTEIN"/>
    <property type="match status" value="1"/>
</dbReference>
<dbReference type="Pfam" id="PF06172">
    <property type="entry name" value="Cupin_5"/>
    <property type="match status" value="1"/>
</dbReference>
<reference evidence="2" key="1">
    <citation type="submission" date="2022-01" db="EMBL/GenBank/DDBJ databases">
        <authorList>
            <person name="Braso-Vives M."/>
        </authorList>
    </citation>
    <scope>NUCLEOTIDE SEQUENCE</scope>
</reference>
<dbReference type="Gene3D" id="2.60.120.10">
    <property type="entry name" value="Jelly Rolls"/>
    <property type="match status" value="1"/>
</dbReference>
<dbReference type="InterPro" id="IPR009327">
    <property type="entry name" value="Cupin_DUF985"/>
</dbReference>
<dbReference type="OrthoDB" id="6614653at2759"/>
<sequence>MKIRCNSLCCVVSSEDIKRLIALYELSPHPECRGWFRETYRSNVQVEAPAEGFDGQRSVLTMIYYLMQGGQSVLFHRVKSDELFVHNLGGCMKIHMIRPDGSYSCSILGNPLEHPEARHQVVVPRRAWFAQEVEDPDVYCLASIPVAPGFDFQDFSMGKRTDLTKEFPQHRDVIMKFTTSDV</sequence>
<proteinExistence type="predicted"/>
<dbReference type="AlphaFoldDB" id="A0A8K0E697"/>
<name>A0A8K0E697_BRALA</name>
<organism evidence="2 3">
    <name type="scientific">Branchiostoma lanceolatum</name>
    <name type="common">Common lancelet</name>
    <name type="synonym">Amphioxus lanceolatum</name>
    <dbReference type="NCBI Taxonomy" id="7740"/>
    <lineage>
        <taxon>Eukaryota</taxon>
        <taxon>Metazoa</taxon>
        <taxon>Chordata</taxon>
        <taxon>Cephalochordata</taxon>
        <taxon>Leptocardii</taxon>
        <taxon>Amphioxiformes</taxon>
        <taxon>Branchiostomatidae</taxon>
        <taxon>Branchiostoma</taxon>
    </lineage>
</organism>
<evidence type="ECO:0000259" key="1">
    <source>
        <dbReference type="Pfam" id="PF06172"/>
    </source>
</evidence>
<protein>
    <submittedName>
        <fullName evidence="2">Hypp7000 protein</fullName>
    </submittedName>
</protein>
<dbReference type="InterPro" id="IPR039935">
    <property type="entry name" value="YML079W-like"/>
</dbReference>
<dbReference type="InterPro" id="IPR014710">
    <property type="entry name" value="RmlC-like_jellyroll"/>
</dbReference>